<feature type="transmembrane region" description="Helical" evidence="6">
    <location>
        <begin position="6"/>
        <end position="33"/>
    </location>
</feature>
<dbReference type="InterPro" id="IPR036866">
    <property type="entry name" value="RibonucZ/Hydroxyglut_hydro"/>
</dbReference>
<feature type="domain" description="Metallo-beta-lactamase" evidence="7">
    <location>
        <begin position="485"/>
        <end position="691"/>
    </location>
</feature>
<dbReference type="InterPro" id="IPR004797">
    <property type="entry name" value="Competence_ComEC/Rec2"/>
</dbReference>
<feature type="transmembrane region" description="Helical" evidence="6">
    <location>
        <begin position="45"/>
        <end position="61"/>
    </location>
</feature>
<accession>A0A0R1J2H5</accession>
<dbReference type="InterPro" id="IPR035681">
    <property type="entry name" value="ComA-like_MBL"/>
</dbReference>
<protein>
    <submittedName>
        <fullName evidence="8">Type II secretion competence system, protein ComEC-like</fullName>
    </submittedName>
</protein>
<comment type="subcellular location">
    <subcellularLocation>
        <location evidence="1">Cell membrane</location>
        <topology evidence="1">Multi-pass membrane protein</topology>
    </subcellularLocation>
</comment>
<organism evidence="8 9">
    <name type="scientific">Companilactobacillus tucceti DSM 20183</name>
    <dbReference type="NCBI Taxonomy" id="1423811"/>
    <lineage>
        <taxon>Bacteria</taxon>
        <taxon>Bacillati</taxon>
        <taxon>Bacillota</taxon>
        <taxon>Bacilli</taxon>
        <taxon>Lactobacillales</taxon>
        <taxon>Lactobacillaceae</taxon>
        <taxon>Companilactobacillus</taxon>
    </lineage>
</organism>
<feature type="transmembrane region" description="Helical" evidence="6">
    <location>
        <begin position="222"/>
        <end position="243"/>
    </location>
</feature>
<sequence length="751" mass="85614">MKNYLIFPALFCYCISATLNSKSYIIWIVLLLIISLRVSFLKNKVLLVVMILVGGLFFVRANTTHTAEIYSGESELVFFPDHFRVNGDLVSGDTIKDDQKVKFTYRLTSQKEKAFFSSLSDPIKVRTSIDKVEKIPITRNPGEFDYSNFLSHRNIYYSIKLSKIDKIEKYVPKTSFDRINVLRIHIIKELDKLPKWLKIHSQSLLLGYDDGSEKEFFNSLSVLGIIHLFSLSGLHVLIFVTFFRKFLSTLKITKETTDFILLILLPLYGILAGSKIGIWRAIILSLLAIVISKCRLNLSRLDIFSLTMIICLLIQPKSILDMGGQLSFLLSFSLLFLYEGSSSIVSTTKLNLVSLPLICNYTYQISWLVLLANLIFVPFFTYIILPTTLLVAVLPNLKIWNFVNDFFEFVYSFLEDISQDQSFIIITGKFSLLIVFIMIVLSLFNLTETKLKNKYLISYIATFSMAISFNKFPLFGQVSIIDVGQGDSILATTPIVRKTFLVDTGGKLSFPQKDWQIRNIKNQVETSTIPYLKSQGISNIDRVFLSHKDVDHMGNLPTLLKKFPVSEVSFGTGMQDNKSIRDIIINYPNIKFSSLKQGDFFEANGISWNVLWPKRKSVGENGDSLTLLAKVNQKNWLFTGDLDIAGEEKILNDYKIKIDYLKAGHHGSKTSTGDNLLNEVKPNLALISAGVNNRYSHPSKETINRLDKYGVAHMNTADYGMITWYYYPFVQENKIKTFLKGEVIENIRIKE</sequence>
<comment type="caution">
    <text evidence="8">The sequence shown here is derived from an EMBL/GenBank/DDBJ whole genome shotgun (WGS) entry which is preliminary data.</text>
</comment>
<dbReference type="PANTHER" id="PTHR30619">
    <property type="entry name" value="DNA INTERNALIZATION/COMPETENCE PROTEIN COMEC/REC2"/>
    <property type="match status" value="1"/>
</dbReference>
<keyword evidence="9" id="KW-1185">Reference proteome</keyword>
<evidence type="ECO:0000313" key="8">
    <source>
        <dbReference type="EMBL" id="KRK65416.1"/>
    </source>
</evidence>
<dbReference type="OrthoDB" id="9761531at2"/>
<dbReference type="GO" id="GO:0030420">
    <property type="term" value="P:establishment of competence for transformation"/>
    <property type="evidence" value="ECO:0007669"/>
    <property type="project" value="InterPro"/>
</dbReference>
<evidence type="ECO:0000259" key="7">
    <source>
        <dbReference type="SMART" id="SM00849"/>
    </source>
</evidence>
<dbReference type="NCBIfam" id="TIGR00360">
    <property type="entry name" value="ComEC_N-term"/>
    <property type="match status" value="1"/>
</dbReference>
<proteinExistence type="predicted"/>
<evidence type="ECO:0000256" key="3">
    <source>
        <dbReference type="ARBA" id="ARBA00022692"/>
    </source>
</evidence>
<evidence type="ECO:0000256" key="2">
    <source>
        <dbReference type="ARBA" id="ARBA00022475"/>
    </source>
</evidence>
<feature type="transmembrane region" description="Helical" evidence="6">
    <location>
        <begin position="423"/>
        <end position="444"/>
    </location>
</feature>
<dbReference type="InterPro" id="IPR052159">
    <property type="entry name" value="Competence_DNA_uptake"/>
</dbReference>
<dbReference type="SMART" id="SM00849">
    <property type="entry name" value="Lactamase_B"/>
    <property type="match status" value="1"/>
</dbReference>
<dbReference type="InterPro" id="IPR001279">
    <property type="entry name" value="Metallo-B-lactamas"/>
</dbReference>
<evidence type="ECO:0000256" key="5">
    <source>
        <dbReference type="ARBA" id="ARBA00023136"/>
    </source>
</evidence>
<dbReference type="Proteomes" id="UP000050929">
    <property type="component" value="Unassembled WGS sequence"/>
</dbReference>
<feature type="transmembrane region" description="Helical" evidence="6">
    <location>
        <begin position="319"/>
        <end position="338"/>
    </location>
</feature>
<dbReference type="Pfam" id="PF00753">
    <property type="entry name" value="Lactamase_B"/>
    <property type="match status" value="1"/>
</dbReference>
<evidence type="ECO:0000256" key="6">
    <source>
        <dbReference type="SAM" id="Phobius"/>
    </source>
</evidence>
<feature type="transmembrane region" description="Helical" evidence="6">
    <location>
        <begin position="456"/>
        <end position="475"/>
    </location>
</feature>
<name>A0A0R1J2H5_9LACO</name>
<dbReference type="PANTHER" id="PTHR30619:SF1">
    <property type="entry name" value="RECOMBINATION PROTEIN 2"/>
    <property type="match status" value="1"/>
</dbReference>
<evidence type="ECO:0000256" key="1">
    <source>
        <dbReference type="ARBA" id="ARBA00004651"/>
    </source>
</evidence>
<dbReference type="AlphaFoldDB" id="A0A0R1J2H5"/>
<evidence type="ECO:0000256" key="4">
    <source>
        <dbReference type="ARBA" id="ARBA00022989"/>
    </source>
</evidence>
<keyword evidence="5 6" id="KW-0472">Membrane</keyword>
<keyword evidence="3 6" id="KW-0812">Transmembrane</keyword>
<keyword evidence="4 6" id="KW-1133">Transmembrane helix</keyword>
<dbReference type="GO" id="GO:0005886">
    <property type="term" value="C:plasma membrane"/>
    <property type="evidence" value="ECO:0007669"/>
    <property type="project" value="UniProtKB-SubCell"/>
</dbReference>
<evidence type="ECO:0000313" key="9">
    <source>
        <dbReference type="Proteomes" id="UP000050929"/>
    </source>
</evidence>
<dbReference type="NCBIfam" id="TIGR00361">
    <property type="entry name" value="ComEC_Rec2"/>
    <property type="match status" value="1"/>
</dbReference>
<dbReference type="SUPFAM" id="SSF56281">
    <property type="entry name" value="Metallo-hydrolase/oxidoreductase"/>
    <property type="match status" value="1"/>
</dbReference>
<dbReference type="Pfam" id="PF03772">
    <property type="entry name" value="Competence"/>
    <property type="match status" value="1"/>
</dbReference>
<dbReference type="Gene3D" id="3.60.15.10">
    <property type="entry name" value="Ribonuclease Z/Hydroxyacylglutathione hydrolase-like"/>
    <property type="match status" value="1"/>
</dbReference>
<dbReference type="EMBL" id="AZDG01000002">
    <property type="protein sequence ID" value="KRK65416.1"/>
    <property type="molecule type" value="Genomic_DNA"/>
</dbReference>
<dbReference type="InterPro" id="IPR004477">
    <property type="entry name" value="ComEC_N"/>
</dbReference>
<reference evidence="8 9" key="1">
    <citation type="journal article" date="2015" name="Genome Announc.">
        <title>Expanding the biotechnology potential of lactobacilli through comparative genomics of 213 strains and associated genera.</title>
        <authorList>
            <person name="Sun Z."/>
            <person name="Harris H.M."/>
            <person name="McCann A."/>
            <person name="Guo C."/>
            <person name="Argimon S."/>
            <person name="Zhang W."/>
            <person name="Yang X."/>
            <person name="Jeffery I.B."/>
            <person name="Cooney J.C."/>
            <person name="Kagawa T.F."/>
            <person name="Liu W."/>
            <person name="Song Y."/>
            <person name="Salvetti E."/>
            <person name="Wrobel A."/>
            <person name="Rasinkangas P."/>
            <person name="Parkhill J."/>
            <person name="Rea M.C."/>
            <person name="O'Sullivan O."/>
            <person name="Ritari J."/>
            <person name="Douillard F.P."/>
            <person name="Paul Ross R."/>
            <person name="Yang R."/>
            <person name="Briner A.E."/>
            <person name="Felis G.E."/>
            <person name="de Vos W.M."/>
            <person name="Barrangou R."/>
            <person name="Klaenhammer T.R."/>
            <person name="Caufield P.W."/>
            <person name="Cui Y."/>
            <person name="Zhang H."/>
            <person name="O'Toole P.W."/>
        </authorList>
    </citation>
    <scope>NUCLEOTIDE SEQUENCE [LARGE SCALE GENOMIC DNA]</scope>
    <source>
        <strain evidence="8 9">DSM 20183</strain>
    </source>
</reference>
<dbReference type="STRING" id="1423811.FC72_GL000885"/>
<dbReference type="PATRIC" id="fig|1423811.3.peg.897"/>
<dbReference type="CDD" id="cd07731">
    <property type="entry name" value="ComA-like_MBL-fold"/>
    <property type="match status" value="1"/>
</dbReference>
<keyword evidence="2" id="KW-1003">Cell membrane</keyword>
<gene>
    <name evidence="8" type="ORF">FC72_GL000885</name>
</gene>